<dbReference type="Proteomes" id="UP000688137">
    <property type="component" value="Unassembled WGS sequence"/>
</dbReference>
<protein>
    <submittedName>
        <fullName evidence="1">Uncharacterized protein</fullName>
    </submittedName>
</protein>
<name>A0A8S1MBI4_PARPR</name>
<keyword evidence="2" id="KW-1185">Reference proteome</keyword>
<evidence type="ECO:0000313" key="1">
    <source>
        <dbReference type="EMBL" id="CAD8075095.1"/>
    </source>
</evidence>
<comment type="caution">
    <text evidence="1">The sequence shown here is derived from an EMBL/GenBank/DDBJ whole genome shotgun (WGS) entry which is preliminary data.</text>
</comment>
<evidence type="ECO:0000313" key="2">
    <source>
        <dbReference type="Proteomes" id="UP000688137"/>
    </source>
</evidence>
<dbReference type="AlphaFoldDB" id="A0A8S1MBI4"/>
<proteinExistence type="predicted"/>
<sequence length="157" mass="19193">MISLIEVQCHFKSKKYPNLCNEIYFSSIQRLNDLLNLQIKLNFQKFISMQKKPYKFQCILRPKMFSYQRGYYIGRVIEQLQQTIIKSIFKSRYFQYYHQFTCFDNNNPLLFTINVSYCQPGLFCMLLFQSYSEIKSQIIDRKNRKLFLICHLFWEVH</sequence>
<organism evidence="1 2">
    <name type="scientific">Paramecium primaurelia</name>
    <dbReference type="NCBI Taxonomy" id="5886"/>
    <lineage>
        <taxon>Eukaryota</taxon>
        <taxon>Sar</taxon>
        <taxon>Alveolata</taxon>
        <taxon>Ciliophora</taxon>
        <taxon>Intramacronucleata</taxon>
        <taxon>Oligohymenophorea</taxon>
        <taxon>Peniculida</taxon>
        <taxon>Parameciidae</taxon>
        <taxon>Paramecium</taxon>
    </lineage>
</organism>
<gene>
    <name evidence="1" type="ORF">PPRIM_AZ9-3.1.T0540031</name>
</gene>
<reference evidence="1" key="1">
    <citation type="submission" date="2021-01" db="EMBL/GenBank/DDBJ databases">
        <authorList>
            <consortium name="Genoscope - CEA"/>
            <person name="William W."/>
        </authorList>
    </citation>
    <scope>NUCLEOTIDE SEQUENCE</scope>
</reference>
<dbReference type="EMBL" id="CAJJDM010000054">
    <property type="protein sequence ID" value="CAD8075095.1"/>
    <property type="molecule type" value="Genomic_DNA"/>
</dbReference>
<accession>A0A8S1MBI4</accession>